<evidence type="ECO:0000313" key="7">
    <source>
        <dbReference type="Proteomes" id="UP000652761"/>
    </source>
</evidence>
<comment type="caution">
    <text evidence="6">The sequence shown here is derived from an EMBL/GenBank/DDBJ whole genome shotgun (WGS) entry which is preliminary data.</text>
</comment>
<evidence type="ECO:0000313" key="6">
    <source>
        <dbReference type="EMBL" id="MQL72686.1"/>
    </source>
</evidence>
<dbReference type="FunFam" id="3.40.50.2000:FF:000065">
    <property type="entry name" value="Glycosyltransferase"/>
    <property type="match status" value="1"/>
</dbReference>
<keyword evidence="7" id="KW-1185">Reference proteome</keyword>
<accession>A0A843TR80</accession>
<dbReference type="Gene3D" id="3.40.50.2000">
    <property type="entry name" value="Glycogen Phosphorylase B"/>
    <property type="match status" value="2"/>
</dbReference>
<keyword evidence="2 4" id="KW-0328">Glycosyltransferase</keyword>
<evidence type="ECO:0000256" key="4">
    <source>
        <dbReference type="RuleBase" id="RU003718"/>
    </source>
</evidence>
<dbReference type="EMBL" id="NMUH01000140">
    <property type="protein sequence ID" value="MQL72686.1"/>
    <property type="molecule type" value="Genomic_DNA"/>
</dbReference>
<evidence type="ECO:0000256" key="2">
    <source>
        <dbReference type="ARBA" id="ARBA00022676"/>
    </source>
</evidence>
<dbReference type="OrthoDB" id="5835829at2759"/>
<dbReference type="SUPFAM" id="SSF53756">
    <property type="entry name" value="UDP-Glycosyltransferase/glycogen phosphorylase"/>
    <property type="match status" value="1"/>
</dbReference>
<dbReference type="CDD" id="cd03784">
    <property type="entry name" value="GT1_Gtf-like"/>
    <property type="match status" value="1"/>
</dbReference>
<dbReference type="Proteomes" id="UP000652761">
    <property type="component" value="Unassembled WGS sequence"/>
</dbReference>
<name>A0A843TR80_COLES</name>
<dbReference type="GO" id="GO:0080043">
    <property type="term" value="F:quercetin 3-O-glucosyltransferase activity"/>
    <property type="evidence" value="ECO:0007669"/>
    <property type="project" value="TreeGrafter"/>
</dbReference>
<dbReference type="EC" id="2.4.1.-" evidence="5"/>
<proteinExistence type="inferred from homology"/>
<evidence type="ECO:0000256" key="3">
    <source>
        <dbReference type="ARBA" id="ARBA00022679"/>
    </source>
</evidence>
<protein>
    <recommendedName>
        <fullName evidence="5">Glycosyltransferase</fullName>
        <ecNumber evidence="5">2.4.1.-</ecNumber>
    </recommendedName>
</protein>
<dbReference type="Pfam" id="PF00201">
    <property type="entry name" value="UDPGT"/>
    <property type="match status" value="1"/>
</dbReference>
<comment type="similarity">
    <text evidence="1 4">Belongs to the UDP-glycosyltransferase family.</text>
</comment>
<dbReference type="PANTHER" id="PTHR11926:SF1498">
    <property type="entry name" value="GLYCOSYLTRANSFERASE"/>
    <property type="match status" value="1"/>
</dbReference>
<dbReference type="GO" id="GO:0080044">
    <property type="term" value="F:quercetin 7-O-glucosyltransferase activity"/>
    <property type="evidence" value="ECO:0007669"/>
    <property type="project" value="TreeGrafter"/>
</dbReference>
<dbReference type="PROSITE" id="PS00375">
    <property type="entry name" value="UDPGT"/>
    <property type="match status" value="1"/>
</dbReference>
<organism evidence="6 7">
    <name type="scientific">Colocasia esculenta</name>
    <name type="common">Wild taro</name>
    <name type="synonym">Arum esculentum</name>
    <dbReference type="NCBI Taxonomy" id="4460"/>
    <lineage>
        <taxon>Eukaryota</taxon>
        <taxon>Viridiplantae</taxon>
        <taxon>Streptophyta</taxon>
        <taxon>Embryophyta</taxon>
        <taxon>Tracheophyta</taxon>
        <taxon>Spermatophyta</taxon>
        <taxon>Magnoliopsida</taxon>
        <taxon>Liliopsida</taxon>
        <taxon>Araceae</taxon>
        <taxon>Aroideae</taxon>
        <taxon>Colocasieae</taxon>
        <taxon>Colocasia</taxon>
    </lineage>
</organism>
<dbReference type="InterPro" id="IPR035595">
    <property type="entry name" value="UDP_glycos_trans_CS"/>
</dbReference>
<dbReference type="InterPro" id="IPR002213">
    <property type="entry name" value="UDP_glucos_trans"/>
</dbReference>
<gene>
    <name evidence="6" type="ORF">Taro_005032</name>
</gene>
<keyword evidence="3 4" id="KW-0808">Transferase</keyword>
<dbReference type="PANTHER" id="PTHR11926">
    <property type="entry name" value="GLUCOSYL/GLUCURONOSYL TRANSFERASES"/>
    <property type="match status" value="1"/>
</dbReference>
<dbReference type="AlphaFoldDB" id="A0A843TR80"/>
<evidence type="ECO:0000256" key="1">
    <source>
        <dbReference type="ARBA" id="ARBA00009995"/>
    </source>
</evidence>
<evidence type="ECO:0000256" key="5">
    <source>
        <dbReference type="RuleBase" id="RU362057"/>
    </source>
</evidence>
<dbReference type="FunFam" id="3.40.50.2000:FF:000027">
    <property type="entry name" value="Glycosyltransferase"/>
    <property type="match status" value="1"/>
</dbReference>
<reference evidence="6" key="1">
    <citation type="submission" date="2017-07" db="EMBL/GenBank/DDBJ databases">
        <title>Taro Niue Genome Assembly and Annotation.</title>
        <authorList>
            <person name="Atibalentja N."/>
            <person name="Keating K."/>
            <person name="Fields C.J."/>
        </authorList>
    </citation>
    <scope>NUCLEOTIDE SEQUENCE</scope>
    <source>
        <strain evidence="6">Niue_2</strain>
        <tissue evidence="6">Leaf</tissue>
    </source>
</reference>
<sequence>MANPHAVMVPCPTPGHINPMLHLAKLLHSRGFRITFVITQYNHHRLLSFGAPDPLLGFAGVDGFRVEAIPDGLPLSGREGMQYIKDLAVSLRKDFVVHLRELMERLRRSPGLPPVTCVVGGLMCCALQVAEEFGVPKVLFWTTSACGFMGTLQGGELIRRGYVPLKDEICLTNGYLETELDWIPGMIRGVRLRDITRFIRTTDPDYPLLKFEMMEAEAGHGAWAVVLNTFDELEEDVLTALRRTFPRLYTLGPLSSLVNRSGEGPSRSIRLSLWKEDTECLAWLDGRETSSVLYVNFGSITVLTSQQLVEFALGLANSGHPFLWVIRPDLVTGESATLPESFLEKTAGRGFLTSWCPQEEVLAHPSIGGFLTHGGWNSMLESIRNGVPMLCWPFFAEQPTNCRYACKEWGIAMEIEGDVQRGHVEGLVRELMGGPKGNEMRRSTIKWKERAEEAAKCNGSSHRNMENN</sequence>